<dbReference type="PANTHER" id="PTHR43179">
    <property type="entry name" value="RHAMNOSYLTRANSFERASE WBBL"/>
    <property type="match status" value="1"/>
</dbReference>
<gene>
    <name evidence="2" type="ORF">A2771_01955</name>
</gene>
<reference evidence="2 3" key="1">
    <citation type="journal article" date="2016" name="Nat. Commun.">
        <title>Thousands of microbial genomes shed light on interconnected biogeochemical processes in an aquifer system.</title>
        <authorList>
            <person name="Anantharaman K."/>
            <person name="Brown C.T."/>
            <person name="Hug L.A."/>
            <person name="Sharon I."/>
            <person name="Castelle C.J."/>
            <person name="Probst A.J."/>
            <person name="Thomas B.C."/>
            <person name="Singh A."/>
            <person name="Wilkins M.J."/>
            <person name="Karaoz U."/>
            <person name="Brodie E.L."/>
            <person name="Williams K.H."/>
            <person name="Hubbard S.S."/>
            <person name="Banfield J.F."/>
        </authorList>
    </citation>
    <scope>NUCLEOTIDE SEQUENCE [LARGE SCALE GENOMIC DNA]</scope>
</reference>
<name>A0A1F7XZL6_9BACT</name>
<evidence type="ECO:0000313" key="2">
    <source>
        <dbReference type="EMBL" id="OGM19858.1"/>
    </source>
</evidence>
<feature type="domain" description="Glycosyltransferase 2-like" evidence="1">
    <location>
        <begin position="321"/>
        <end position="434"/>
    </location>
</feature>
<accession>A0A1F7XZL6</accession>
<dbReference type="InterPro" id="IPR001173">
    <property type="entry name" value="Glyco_trans_2-like"/>
</dbReference>
<dbReference type="SUPFAM" id="SSF53448">
    <property type="entry name" value="Nucleotide-diphospho-sugar transferases"/>
    <property type="match status" value="2"/>
</dbReference>
<evidence type="ECO:0000259" key="1">
    <source>
        <dbReference type="Pfam" id="PF00535"/>
    </source>
</evidence>
<organism evidence="2 3">
    <name type="scientific">Candidatus Woesebacteria bacterium RIFCSPHIGHO2_01_FULL_38_26b</name>
    <dbReference type="NCBI Taxonomy" id="1802491"/>
    <lineage>
        <taxon>Bacteria</taxon>
        <taxon>Candidatus Woeseibacteriota</taxon>
    </lineage>
</organism>
<sequence length="584" mass="66941">MVKKSMEKLAIVTVDFNRHDDTFELLDSGRRLKTSGLDVRWFLVDNGSDEYVGKHITPELDNVELLQTGENKGFAGGYNFGIKYALNWGAEYILVINNDAILADEDLLIKLVWLLKRKKDIVAVSPKIYFAPGYEFHKDRYDKKNIGKVIWWAGSKFDWDNINLIHRGLDEVDDGKYNEIEESDFLSGCCFLIKRQGFEKSGFFNEKLFAYFEDDELMLRLKKAGFRLFYDGKTYIYHKVSRTSGIGSPQTDYLITRNRLYFGMKYASLRTKIALIKESARFLLAGRSAQRMGVRDFFLGRYGPPEKALAKPKVSYPVELSIVIINYKTSGLTLRLIESIYENSGLSNDDYEIVVLDNASEEELGERISKRFPKVKFIQNKVNVGFAKGVNNAIDFTRGRYILLLNSDIEVNKEAIKNILDTADKFEEQAVIAGKLILPDGTIQNSCYKIPTLLGAIREYLLGRKNDYSLFSPNADKAVRVEGSVMACLLIPRKILNMVGKLSEEYFMYYEDIEFCSRLKKVEVPLIYDSGALFKHQHGASSKVFGDNKSKELLKNSAKIYHGRIKYWFLTAILWLGQKMKRLS</sequence>
<dbReference type="Proteomes" id="UP000176741">
    <property type="component" value="Unassembled WGS sequence"/>
</dbReference>
<protein>
    <recommendedName>
        <fullName evidence="1">Glycosyltransferase 2-like domain-containing protein</fullName>
    </recommendedName>
</protein>
<dbReference type="AlphaFoldDB" id="A0A1F7XZL6"/>
<dbReference type="Pfam" id="PF00535">
    <property type="entry name" value="Glycos_transf_2"/>
    <property type="match status" value="2"/>
</dbReference>
<dbReference type="InterPro" id="IPR029044">
    <property type="entry name" value="Nucleotide-diphossugar_trans"/>
</dbReference>
<dbReference type="Gene3D" id="3.90.550.10">
    <property type="entry name" value="Spore Coat Polysaccharide Biosynthesis Protein SpsA, Chain A"/>
    <property type="match status" value="2"/>
</dbReference>
<comment type="caution">
    <text evidence="2">The sequence shown here is derived from an EMBL/GenBank/DDBJ whole genome shotgun (WGS) entry which is preliminary data.</text>
</comment>
<feature type="domain" description="Glycosyltransferase 2-like" evidence="1">
    <location>
        <begin position="16"/>
        <end position="169"/>
    </location>
</feature>
<dbReference type="PANTHER" id="PTHR43179:SF7">
    <property type="entry name" value="RHAMNOSYLTRANSFERASE WBBL"/>
    <property type="match status" value="1"/>
</dbReference>
<evidence type="ECO:0000313" key="3">
    <source>
        <dbReference type="Proteomes" id="UP000176741"/>
    </source>
</evidence>
<dbReference type="EMBL" id="MGGD01000053">
    <property type="protein sequence ID" value="OGM19858.1"/>
    <property type="molecule type" value="Genomic_DNA"/>
</dbReference>
<proteinExistence type="predicted"/>